<keyword evidence="2" id="KW-1185">Reference proteome</keyword>
<dbReference type="RefSeq" id="WP_090550231.1">
    <property type="nucleotide sequence ID" value="NZ_FNFP01000001.1"/>
</dbReference>
<protein>
    <submittedName>
        <fullName evidence="1">Uncharacterized protein</fullName>
    </submittedName>
</protein>
<evidence type="ECO:0000313" key="1">
    <source>
        <dbReference type="EMBL" id="SDK07100.1"/>
    </source>
</evidence>
<reference evidence="1 2" key="1">
    <citation type="submission" date="2016-10" db="EMBL/GenBank/DDBJ databases">
        <authorList>
            <person name="de Groot N.N."/>
        </authorList>
    </citation>
    <scope>NUCLEOTIDE SEQUENCE [LARGE SCALE GENOMIC DNA]</scope>
    <source>
        <strain evidence="1 2">DSM 18346</strain>
    </source>
</reference>
<dbReference type="OrthoDB" id="1707826at2"/>
<gene>
    <name evidence="1" type="ORF">SAMN05660472_00666</name>
</gene>
<dbReference type="AlphaFoldDB" id="A0A1G8YYP4"/>
<dbReference type="STRING" id="393762.SAMN05660472_00666"/>
<dbReference type="Proteomes" id="UP000198718">
    <property type="component" value="Unassembled WGS sequence"/>
</dbReference>
<dbReference type="EMBL" id="FNFP01000001">
    <property type="protein sequence ID" value="SDK07100.1"/>
    <property type="molecule type" value="Genomic_DNA"/>
</dbReference>
<proteinExistence type="predicted"/>
<sequence length="102" mass="11701">MSIDKNQTNGWIKIKTKKNHKNSPSELQIDMDGTVYIDGELYNEATCKYKNLSVDVENHNRLSTGEETEKIIEASKKRKRGESIVIKDVEGPDRRESTTVKF</sequence>
<name>A0A1G8YYP4_9FIRM</name>
<accession>A0A1G8YYP4</accession>
<organism evidence="1 2">
    <name type="scientific">Natronincola ferrireducens</name>
    <dbReference type="NCBI Taxonomy" id="393762"/>
    <lineage>
        <taxon>Bacteria</taxon>
        <taxon>Bacillati</taxon>
        <taxon>Bacillota</taxon>
        <taxon>Clostridia</taxon>
        <taxon>Peptostreptococcales</taxon>
        <taxon>Natronincolaceae</taxon>
        <taxon>Natronincola</taxon>
    </lineage>
</organism>
<evidence type="ECO:0000313" key="2">
    <source>
        <dbReference type="Proteomes" id="UP000198718"/>
    </source>
</evidence>